<dbReference type="GO" id="GO:0017116">
    <property type="term" value="F:single-stranded DNA helicase activity"/>
    <property type="evidence" value="ECO:0007669"/>
    <property type="project" value="TreeGrafter"/>
</dbReference>
<organism evidence="4 5">
    <name type="scientific">Selenomonas sputigena (strain ATCC 35185 / DSM 20758 / CCUG 44933 / VPI D19B-28)</name>
    <dbReference type="NCBI Taxonomy" id="546271"/>
    <lineage>
        <taxon>Bacteria</taxon>
        <taxon>Bacillati</taxon>
        <taxon>Bacillota</taxon>
        <taxon>Negativicutes</taxon>
        <taxon>Selenomonadales</taxon>
        <taxon>Selenomonadaceae</taxon>
        <taxon>Selenomonas</taxon>
    </lineage>
</organism>
<dbReference type="CDD" id="cd18809">
    <property type="entry name" value="SF1_C_RecD"/>
    <property type="match status" value="1"/>
</dbReference>
<dbReference type="PANTHER" id="PTHR43788:SF6">
    <property type="entry name" value="DNA HELICASE B"/>
    <property type="match status" value="1"/>
</dbReference>
<dbReference type="Proteomes" id="UP000003505">
    <property type="component" value="Unassembled WGS sequence"/>
</dbReference>
<dbReference type="Gene3D" id="2.30.30.940">
    <property type="match status" value="1"/>
</dbReference>
<proteinExistence type="predicted"/>
<evidence type="ECO:0000256" key="1">
    <source>
        <dbReference type="ARBA" id="ARBA00022741"/>
    </source>
</evidence>
<keyword evidence="2" id="KW-0067">ATP-binding</keyword>
<feature type="domain" description="UvrD-like helicase C-terminal" evidence="3">
    <location>
        <begin position="22"/>
        <end position="70"/>
    </location>
</feature>
<dbReference type="EMBL" id="ACKP02000005">
    <property type="protein sequence ID" value="EEX78351.1"/>
    <property type="molecule type" value="Genomic_DNA"/>
</dbReference>
<dbReference type="GO" id="GO:0009338">
    <property type="term" value="C:exodeoxyribonuclease V complex"/>
    <property type="evidence" value="ECO:0007669"/>
    <property type="project" value="TreeGrafter"/>
</dbReference>
<dbReference type="InterPro" id="IPR050534">
    <property type="entry name" value="Coronavir_polyprotein_1ab"/>
</dbReference>
<dbReference type="GO" id="GO:0005524">
    <property type="term" value="F:ATP binding"/>
    <property type="evidence" value="ECO:0007669"/>
    <property type="project" value="UniProtKB-KW"/>
</dbReference>
<dbReference type="SUPFAM" id="SSF52540">
    <property type="entry name" value="P-loop containing nucleoside triphosphate hydrolases"/>
    <property type="match status" value="1"/>
</dbReference>
<name>C9LS22_SELS3</name>
<sequence length="97" mass="10906">MTVDFDGRGIIYDVTELDELVLAYATTIHKAQGSEYPIVVMPFTMSHYVMLQRNLLYTGVTRAKKILVLVGEKKAVGMAIKNERTSVRNTKLSERLG</sequence>
<evidence type="ECO:0000313" key="5">
    <source>
        <dbReference type="Proteomes" id="UP000003505"/>
    </source>
</evidence>
<keyword evidence="1" id="KW-0547">Nucleotide-binding</keyword>
<dbReference type="InterPro" id="IPR027785">
    <property type="entry name" value="UvrD-like_helicase_C"/>
</dbReference>
<dbReference type="Pfam" id="PF13538">
    <property type="entry name" value="UvrD_C_2"/>
    <property type="match status" value="1"/>
</dbReference>
<dbReference type="PANTHER" id="PTHR43788">
    <property type="entry name" value="DNA2/NAM7 HELICASE FAMILY MEMBER"/>
    <property type="match status" value="1"/>
</dbReference>
<evidence type="ECO:0000256" key="2">
    <source>
        <dbReference type="ARBA" id="ARBA00022840"/>
    </source>
</evidence>
<dbReference type="InterPro" id="IPR027417">
    <property type="entry name" value="P-loop_NTPase"/>
</dbReference>
<dbReference type="Gene3D" id="3.40.50.300">
    <property type="entry name" value="P-loop containing nucleotide triphosphate hydrolases"/>
    <property type="match status" value="1"/>
</dbReference>
<dbReference type="GO" id="GO:0006310">
    <property type="term" value="P:DNA recombination"/>
    <property type="evidence" value="ECO:0007669"/>
    <property type="project" value="TreeGrafter"/>
</dbReference>
<comment type="caution">
    <text evidence="4">The sequence shown here is derived from an EMBL/GenBank/DDBJ whole genome shotgun (WGS) entry which is preliminary data.</text>
</comment>
<evidence type="ECO:0000313" key="4">
    <source>
        <dbReference type="EMBL" id="EEX78351.1"/>
    </source>
</evidence>
<accession>C9LS22</accession>
<evidence type="ECO:0000259" key="3">
    <source>
        <dbReference type="Pfam" id="PF13538"/>
    </source>
</evidence>
<gene>
    <name evidence="4" type="ORF">SELSPUOL_00243</name>
</gene>
<reference evidence="4 5" key="1">
    <citation type="submission" date="2009-09" db="EMBL/GenBank/DDBJ databases">
        <authorList>
            <person name="Weinstock G."/>
            <person name="Sodergren E."/>
            <person name="Clifton S."/>
            <person name="Fulton L."/>
            <person name="Fulton B."/>
            <person name="Courtney L."/>
            <person name="Fronick C."/>
            <person name="Harrison M."/>
            <person name="Strong C."/>
            <person name="Farmer C."/>
            <person name="Delahaunty K."/>
            <person name="Markovic C."/>
            <person name="Hall O."/>
            <person name="Minx P."/>
            <person name="Tomlinson C."/>
            <person name="Mitreva M."/>
            <person name="Nelson J."/>
            <person name="Hou S."/>
            <person name="Wollam A."/>
            <person name="Pepin K.H."/>
            <person name="Johnson M."/>
            <person name="Bhonagiri V."/>
            <person name="Nash W.E."/>
            <person name="Warren W."/>
            <person name="Chinwalla A."/>
            <person name="Mardis E.R."/>
            <person name="Wilson R.K."/>
        </authorList>
    </citation>
    <scope>NUCLEOTIDE SEQUENCE [LARGE SCALE GENOMIC DNA]</scope>
    <source>
        <strain evidence="5">ATCC 35185 / DSM 20758 / VPI D19B-28</strain>
    </source>
</reference>
<protein>
    <recommendedName>
        <fullName evidence="3">UvrD-like helicase C-terminal domain-containing protein</fullName>
    </recommendedName>
</protein>
<dbReference type="AlphaFoldDB" id="C9LS22"/>